<proteinExistence type="predicted"/>
<organism evidence="4 5">
    <name type="scientific">Enterococcus faecalis TX4248</name>
    <dbReference type="NCBI Taxonomy" id="749495"/>
    <lineage>
        <taxon>Bacteria</taxon>
        <taxon>Bacillati</taxon>
        <taxon>Bacillota</taxon>
        <taxon>Bacilli</taxon>
        <taxon>Lactobacillales</taxon>
        <taxon>Enterococcaceae</taxon>
        <taxon>Enterococcus</taxon>
    </lineage>
</organism>
<comment type="caution">
    <text evidence="4">The sequence shown here is derived from an EMBL/GenBank/DDBJ whole genome shotgun (WGS) entry which is preliminary data.</text>
</comment>
<dbReference type="RefSeq" id="WP_002365644.1">
    <property type="nucleotide sequence ID" value="NZ_GL454489.1"/>
</dbReference>
<dbReference type="HOGENOM" id="CLU_100170_2_0_9"/>
<dbReference type="Proteomes" id="UP000004846">
    <property type="component" value="Unassembled WGS sequence"/>
</dbReference>
<dbReference type="EMBL" id="AEBR01000110">
    <property type="protein sequence ID" value="EFM81194.1"/>
    <property type="molecule type" value="Genomic_DNA"/>
</dbReference>
<evidence type="ECO:0000256" key="1">
    <source>
        <dbReference type="ARBA" id="ARBA00023125"/>
    </source>
</evidence>
<dbReference type="InterPro" id="IPR009057">
    <property type="entry name" value="Homeodomain-like_sf"/>
</dbReference>
<keyword evidence="1 2" id="KW-0238">DNA-binding</keyword>
<dbReference type="PROSITE" id="PS50977">
    <property type="entry name" value="HTH_TETR_2"/>
    <property type="match status" value="1"/>
</dbReference>
<dbReference type="SUPFAM" id="SSF46689">
    <property type="entry name" value="Homeodomain-like"/>
    <property type="match status" value="1"/>
</dbReference>
<protein>
    <submittedName>
        <fullName evidence="4">Transcriptional regulator, TetR family</fullName>
    </submittedName>
</protein>
<evidence type="ECO:0000313" key="4">
    <source>
        <dbReference type="EMBL" id="EFM81194.1"/>
    </source>
</evidence>
<dbReference type="Gene3D" id="1.10.357.10">
    <property type="entry name" value="Tetracycline Repressor, domain 2"/>
    <property type="match status" value="1"/>
</dbReference>
<accession>A0A125W1L6</accession>
<evidence type="ECO:0000259" key="3">
    <source>
        <dbReference type="PROSITE" id="PS50977"/>
    </source>
</evidence>
<evidence type="ECO:0000256" key="2">
    <source>
        <dbReference type="PROSITE-ProRule" id="PRU00335"/>
    </source>
</evidence>
<sequence>MKMVRTKVYTKEKILNVAEKILVDKGFSNLTARNIADAMGISTQPIYLEFVNMDDLKRTLIKSLFHRMQLFYKADVGASDPVIALGLNFILFAQKHQKIYTALFMKAHGYEEELQQMLQTFFEERLLLDKKYVQMDKGKFVELFPKMVVIYLGLATAVTMKTIDLTKNQEIQLLSQLLIEE</sequence>
<name>A0A125W1L6_ENTFL</name>
<feature type="domain" description="HTH tetR-type" evidence="3">
    <location>
        <begin position="8"/>
        <end position="68"/>
    </location>
</feature>
<reference evidence="5" key="1">
    <citation type="submission" date="2010-07" db="EMBL/GenBank/DDBJ databases">
        <authorList>
            <person name="Weinstock G."/>
            <person name="Sodergren E."/>
            <person name="Clifton S."/>
            <person name="Fulton L."/>
            <person name="Fulton B."/>
            <person name="Courtney L."/>
            <person name="Fronick C."/>
            <person name="Harrison M."/>
            <person name="Strong C."/>
            <person name="Farmer C."/>
            <person name="Delahaunty K."/>
            <person name="Markovic C."/>
            <person name="Hall O."/>
            <person name="Minx P."/>
            <person name="Tomlinson C."/>
            <person name="Mitreva M."/>
            <person name="Hou S."/>
            <person name="Chen J."/>
            <person name="Wollam A."/>
            <person name="Pepin K.H."/>
            <person name="Johnson M."/>
            <person name="Bhonagiri V."/>
            <person name="Zhang X."/>
            <person name="Suruliraj S."/>
            <person name="Warren W."/>
            <person name="Chinwalla A."/>
            <person name="Mardis E.R."/>
            <person name="Wilson R.K."/>
        </authorList>
    </citation>
    <scope>NUCLEOTIDE SEQUENCE [LARGE SCALE GENOMIC DNA]</scope>
    <source>
        <strain evidence="5">TX4248</strain>
    </source>
</reference>
<evidence type="ECO:0000313" key="5">
    <source>
        <dbReference type="Proteomes" id="UP000004846"/>
    </source>
</evidence>
<dbReference type="GO" id="GO:0003677">
    <property type="term" value="F:DNA binding"/>
    <property type="evidence" value="ECO:0007669"/>
    <property type="project" value="UniProtKB-UniRule"/>
</dbReference>
<dbReference type="InterPro" id="IPR001647">
    <property type="entry name" value="HTH_TetR"/>
</dbReference>
<dbReference type="AlphaFoldDB" id="A0A125W1L6"/>
<dbReference type="Pfam" id="PF00440">
    <property type="entry name" value="TetR_N"/>
    <property type="match status" value="1"/>
</dbReference>
<gene>
    <name evidence="4" type="ORF">HMPREF9498_03133</name>
</gene>
<feature type="DNA-binding region" description="H-T-H motif" evidence="2">
    <location>
        <begin position="31"/>
        <end position="50"/>
    </location>
</feature>